<dbReference type="STRING" id="764299.STRIC_1431"/>
<evidence type="ECO:0000313" key="2">
    <source>
        <dbReference type="Proteomes" id="UP000003330"/>
    </source>
</evidence>
<proteinExistence type="predicted"/>
<protein>
    <submittedName>
        <fullName evidence="1">Uncharacterized protein</fullName>
    </submittedName>
</protein>
<evidence type="ECO:0000313" key="1">
    <source>
        <dbReference type="EMBL" id="EHI69869.1"/>
    </source>
</evidence>
<sequence length="76" mass="9144">MYLFEKEDEEKLTEIWISKDFEISLDEFLKKYSKKSHIDKQKQKRQSIERDKQVIAQAEAILKIKNVKEDKLDGNI</sequence>
<comment type="caution">
    <text evidence="1">The sequence shown here is derived from an EMBL/GenBank/DDBJ whole genome shotgun (WGS) entry which is preliminary data.</text>
</comment>
<dbReference type="Proteomes" id="UP000003330">
    <property type="component" value="Unassembled WGS sequence"/>
</dbReference>
<keyword evidence="2" id="KW-1185">Reference proteome</keyword>
<dbReference type="AlphaFoldDB" id="G5K3R0"/>
<accession>G5K3R0</accession>
<reference evidence="1 2" key="1">
    <citation type="journal article" date="2014" name="Int. J. Syst. Evol. Microbiol.">
        <title>Phylogenomics and the dynamic genome evolution of the genus Streptococcus.</title>
        <authorList>
            <consortium name="The Broad Institute Genome Sequencing Platform"/>
            <person name="Richards V.P."/>
            <person name="Palmer S.R."/>
            <person name="Pavinski Bitar P.D."/>
            <person name="Qin X."/>
            <person name="Weinstock G.M."/>
            <person name="Highlander S.K."/>
            <person name="Town C.D."/>
            <person name="Burne R.A."/>
            <person name="Stanhope M.J."/>
        </authorList>
    </citation>
    <scope>NUCLEOTIDE SEQUENCE [LARGE SCALE GENOMIC DNA]</scope>
    <source>
        <strain evidence="1 2">707-05</strain>
    </source>
</reference>
<organism evidence="1 2">
    <name type="scientific">Streptococcus ictaluri 707-05</name>
    <dbReference type="NCBI Taxonomy" id="764299"/>
    <lineage>
        <taxon>Bacteria</taxon>
        <taxon>Bacillati</taxon>
        <taxon>Bacillota</taxon>
        <taxon>Bacilli</taxon>
        <taxon>Lactobacillales</taxon>
        <taxon>Streptococcaceae</taxon>
        <taxon>Streptococcus</taxon>
    </lineage>
</organism>
<dbReference type="EMBL" id="AEUX02000006">
    <property type="protein sequence ID" value="EHI69869.1"/>
    <property type="molecule type" value="Genomic_DNA"/>
</dbReference>
<name>G5K3R0_9STRE</name>
<gene>
    <name evidence="1" type="ORF">STRIC_1431</name>
</gene>